<dbReference type="InterPro" id="IPR040570">
    <property type="entry name" value="LAL_C2"/>
</dbReference>
<keyword evidence="3 4" id="KW-0067">ATP-binding</keyword>
<organism evidence="6 7">
    <name type="scientific">Streptomyces corchorusii</name>
    <name type="common">Streptomyces chibaensis</name>
    <dbReference type="NCBI Taxonomy" id="1903"/>
    <lineage>
        <taxon>Bacteria</taxon>
        <taxon>Bacillati</taxon>
        <taxon>Actinomycetota</taxon>
        <taxon>Actinomycetes</taxon>
        <taxon>Kitasatosporales</taxon>
        <taxon>Streptomycetaceae</taxon>
        <taxon>Streptomyces</taxon>
    </lineage>
</organism>
<keyword evidence="2 4" id="KW-0547">Nucleotide-binding</keyword>
<name>A0A117QIQ9_STRCK</name>
<evidence type="ECO:0000256" key="4">
    <source>
        <dbReference type="PROSITE-ProRule" id="PRU00409"/>
    </source>
</evidence>
<keyword evidence="1 6" id="KW-0436">Ligase</keyword>
<keyword evidence="7" id="KW-1185">Reference proteome</keyword>
<dbReference type="Gene3D" id="3.30.470.20">
    <property type="entry name" value="ATP-grasp fold, B domain"/>
    <property type="match status" value="1"/>
</dbReference>
<dbReference type="GO" id="GO:0016874">
    <property type="term" value="F:ligase activity"/>
    <property type="evidence" value="ECO:0007669"/>
    <property type="project" value="UniProtKB-KW"/>
</dbReference>
<accession>A0A117QIQ9</accession>
<protein>
    <submittedName>
        <fullName evidence="6">Carboxylate--amine ligase</fullName>
    </submittedName>
</protein>
<dbReference type="Gene3D" id="3.40.50.20">
    <property type="match status" value="1"/>
</dbReference>
<evidence type="ECO:0000259" key="5">
    <source>
        <dbReference type="PROSITE" id="PS50975"/>
    </source>
</evidence>
<evidence type="ECO:0000313" key="7">
    <source>
        <dbReference type="Proteomes" id="UP000053398"/>
    </source>
</evidence>
<dbReference type="PROSITE" id="PS50975">
    <property type="entry name" value="ATP_GRASP"/>
    <property type="match status" value="1"/>
</dbReference>
<dbReference type="PANTHER" id="PTHR43585:SF2">
    <property type="entry name" value="ATP-GRASP ENZYME FSQD"/>
    <property type="match status" value="1"/>
</dbReference>
<dbReference type="Pfam" id="PF18130">
    <property type="entry name" value="ATPgrasp_N"/>
    <property type="match status" value="1"/>
</dbReference>
<dbReference type="EMBL" id="LMWP01000009">
    <property type="protein sequence ID" value="KUN30611.1"/>
    <property type="molecule type" value="Genomic_DNA"/>
</dbReference>
<feature type="domain" description="ATP-grasp" evidence="5">
    <location>
        <begin position="111"/>
        <end position="318"/>
    </location>
</feature>
<dbReference type="SUPFAM" id="SSF56059">
    <property type="entry name" value="Glutathione synthetase ATP-binding domain-like"/>
    <property type="match status" value="1"/>
</dbReference>
<evidence type="ECO:0000313" key="6">
    <source>
        <dbReference type="EMBL" id="KUN30611.1"/>
    </source>
</evidence>
<dbReference type="PANTHER" id="PTHR43585">
    <property type="entry name" value="FUMIPYRROLE BIOSYNTHESIS PROTEIN C"/>
    <property type="match status" value="1"/>
</dbReference>
<dbReference type="Pfam" id="PF18603">
    <property type="entry name" value="LAL_C2"/>
    <property type="match status" value="1"/>
</dbReference>
<dbReference type="AlphaFoldDB" id="A0A117QIQ9"/>
<proteinExistence type="predicted"/>
<dbReference type="GO" id="GO:0046872">
    <property type="term" value="F:metal ion binding"/>
    <property type="evidence" value="ECO:0007669"/>
    <property type="project" value="InterPro"/>
</dbReference>
<reference evidence="6 7" key="1">
    <citation type="submission" date="2015-10" db="EMBL/GenBank/DDBJ databases">
        <title>Draft genome sequence of Streptomyces corchorusii DSM 40340, type strain for the species Streptomyces corchorusii.</title>
        <authorList>
            <person name="Ruckert C."/>
            <person name="Winkler A."/>
            <person name="Kalinowski J."/>
            <person name="Kampfer P."/>
            <person name="Glaeser S."/>
        </authorList>
    </citation>
    <scope>NUCLEOTIDE SEQUENCE [LARGE SCALE GENOMIC DNA]</scope>
    <source>
        <strain evidence="6 7">DSM 40340</strain>
    </source>
</reference>
<evidence type="ECO:0000256" key="1">
    <source>
        <dbReference type="ARBA" id="ARBA00022598"/>
    </source>
</evidence>
<dbReference type="InterPro" id="IPR011761">
    <property type="entry name" value="ATP-grasp"/>
</dbReference>
<dbReference type="Proteomes" id="UP000053398">
    <property type="component" value="Unassembled WGS sequence"/>
</dbReference>
<dbReference type="InterPro" id="IPR052032">
    <property type="entry name" value="ATP-dep_AA_Ligase"/>
</dbReference>
<dbReference type="InterPro" id="IPR041472">
    <property type="entry name" value="BL00235/CARNS1_N"/>
</dbReference>
<sequence>MKLLALEARQNATYYISRYEQVVGLGADLYVLNGEGTEDFWPADRYRTAGSRSIEALIAAAKEWHAEEHFEGVFTFSESGVLAVAAVAEALGLPGIGVEAARASRNKLLMRQAHERGGAAHPHFRFVTTEAEALAAGQDFGYPVIVKPTLGAASNYVFRADDAAELRERYAQAAQGLTELSWYAMEADGLDLGPHGLLVESFLDGDEFLIEALAWDDEVYLGSIVDRVTAEGDTFDDDVHHAPTALTPAQVEAVHEVVTAGARAQGLRRSVLHAEVRFHEGRPHLVEIAVRPGGGGLDHMARISAGYDPIAAVADVARGVRPKAGHYRPTGVHTAALCLLPPASGRVAHVHVPDGLADRDDLFFLKVTAKPGDLVRRPPAGNSILGFLGVTGTSFEDAMSTAEELAAQVRADLTGPDA</sequence>
<evidence type="ECO:0000256" key="2">
    <source>
        <dbReference type="ARBA" id="ARBA00022741"/>
    </source>
</evidence>
<dbReference type="RefSeq" id="WP_058081764.1">
    <property type="nucleotide sequence ID" value="NZ_KQ948354.1"/>
</dbReference>
<dbReference type="GO" id="GO:0005524">
    <property type="term" value="F:ATP binding"/>
    <property type="evidence" value="ECO:0007669"/>
    <property type="project" value="UniProtKB-UniRule"/>
</dbReference>
<evidence type="ECO:0000256" key="3">
    <source>
        <dbReference type="ARBA" id="ARBA00022840"/>
    </source>
</evidence>
<comment type="caution">
    <text evidence="6">The sequence shown here is derived from an EMBL/GenBank/DDBJ whole genome shotgun (WGS) entry which is preliminary data.</text>
</comment>
<gene>
    <name evidence="6" type="ORF">AQJ11_10300</name>
</gene>
<dbReference type="Pfam" id="PF13535">
    <property type="entry name" value="ATP-grasp_4"/>
    <property type="match status" value="1"/>
</dbReference>